<dbReference type="Proteomes" id="UP000287033">
    <property type="component" value="Unassembled WGS sequence"/>
</dbReference>
<sequence>MPPNVRKKVPELNAIKTTRYFQITGATLVFFYIVATREEKNAILCGLLRCQSLKRFHEVLVTAAETNKYTDKQKQNKKRKNSAIRPLKRGLFFLSSIRLSNWNHITLCSVTRSDNQPIKFYIMTIHANLE</sequence>
<gene>
    <name evidence="1" type="ORF">chiPu_0012428</name>
</gene>
<evidence type="ECO:0000313" key="2">
    <source>
        <dbReference type="Proteomes" id="UP000287033"/>
    </source>
</evidence>
<dbReference type="AlphaFoldDB" id="A0A401SU66"/>
<organism evidence="1 2">
    <name type="scientific">Chiloscyllium punctatum</name>
    <name type="common">Brownbanded bambooshark</name>
    <name type="synonym">Hemiscyllium punctatum</name>
    <dbReference type="NCBI Taxonomy" id="137246"/>
    <lineage>
        <taxon>Eukaryota</taxon>
        <taxon>Metazoa</taxon>
        <taxon>Chordata</taxon>
        <taxon>Craniata</taxon>
        <taxon>Vertebrata</taxon>
        <taxon>Chondrichthyes</taxon>
        <taxon>Elasmobranchii</taxon>
        <taxon>Galeomorphii</taxon>
        <taxon>Galeoidea</taxon>
        <taxon>Orectolobiformes</taxon>
        <taxon>Hemiscylliidae</taxon>
        <taxon>Chiloscyllium</taxon>
    </lineage>
</organism>
<evidence type="ECO:0000313" key="1">
    <source>
        <dbReference type="EMBL" id="GCC33957.1"/>
    </source>
</evidence>
<keyword evidence="2" id="KW-1185">Reference proteome</keyword>
<reference evidence="1 2" key="1">
    <citation type="journal article" date="2018" name="Nat. Ecol. Evol.">
        <title>Shark genomes provide insights into elasmobranch evolution and the origin of vertebrates.</title>
        <authorList>
            <person name="Hara Y"/>
            <person name="Yamaguchi K"/>
            <person name="Onimaru K"/>
            <person name="Kadota M"/>
            <person name="Koyanagi M"/>
            <person name="Keeley SD"/>
            <person name="Tatsumi K"/>
            <person name="Tanaka K"/>
            <person name="Motone F"/>
            <person name="Kageyama Y"/>
            <person name="Nozu R"/>
            <person name="Adachi N"/>
            <person name="Nishimura O"/>
            <person name="Nakagawa R"/>
            <person name="Tanegashima C"/>
            <person name="Kiyatake I"/>
            <person name="Matsumoto R"/>
            <person name="Murakumo K"/>
            <person name="Nishida K"/>
            <person name="Terakita A"/>
            <person name="Kuratani S"/>
            <person name="Sato K"/>
            <person name="Hyodo S Kuraku.S."/>
        </authorList>
    </citation>
    <scope>NUCLEOTIDE SEQUENCE [LARGE SCALE GENOMIC DNA]</scope>
</reference>
<comment type="caution">
    <text evidence="1">The sequence shown here is derived from an EMBL/GenBank/DDBJ whole genome shotgun (WGS) entry which is preliminary data.</text>
</comment>
<name>A0A401SU66_CHIPU</name>
<dbReference type="EMBL" id="BEZZ01000556">
    <property type="protein sequence ID" value="GCC33957.1"/>
    <property type="molecule type" value="Genomic_DNA"/>
</dbReference>
<dbReference type="OrthoDB" id="10458352at2759"/>
<dbReference type="OMA" id="MTIHANL"/>
<accession>A0A401SU66</accession>
<protein>
    <submittedName>
        <fullName evidence="1">Uncharacterized protein</fullName>
    </submittedName>
</protein>
<proteinExistence type="predicted"/>